<name>A0A2T6AQY5_9RHOB</name>
<feature type="domain" description="Zinc-ribbon" evidence="1">
    <location>
        <begin position="4"/>
        <end position="73"/>
    </location>
</feature>
<dbReference type="InterPro" id="IPR011201">
    <property type="entry name" value="Zinc-ribbon_6_bact"/>
</dbReference>
<comment type="caution">
    <text evidence="2">The sequence shown here is derived from an EMBL/GenBank/DDBJ whole genome shotgun (WGS) entry which is preliminary data.</text>
</comment>
<keyword evidence="3" id="KW-1185">Reference proteome</keyword>
<evidence type="ECO:0000313" key="3">
    <source>
        <dbReference type="Proteomes" id="UP000244069"/>
    </source>
</evidence>
<dbReference type="EMBL" id="QBKN01000017">
    <property type="protein sequence ID" value="PTX46238.1"/>
    <property type="molecule type" value="Genomic_DNA"/>
</dbReference>
<dbReference type="Pfam" id="PF15887">
    <property type="entry name" value="Peptidase_Mx"/>
    <property type="match status" value="1"/>
</dbReference>
<dbReference type="OrthoDB" id="256753at2"/>
<dbReference type="RefSeq" id="WP_107977342.1">
    <property type="nucleotide sequence ID" value="NZ_BMEZ01000018.1"/>
</dbReference>
<protein>
    <recommendedName>
        <fullName evidence="1">Zinc-ribbon domain-containing protein</fullName>
    </recommendedName>
</protein>
<reference evidence="2 3" key="1">
    <citation type="submission" date="2018-04" db="EMBL/GenBank/DDBJ databases">
        <title>Genomic Encyclopedia of Archaeal and Bacterial Type Strains, Phase II (KMG-II): from individual species to whole genera.</title>
        <authorList>
            <person name="Goeker M."/>
        </authorList>
    </citation>
    <scope>NUCLEOTIDE SEQUENCE [LARGE SCALE GENOMIC DNA]</scope>
    <source>
        <strain evidence="2 3">DSM 29329</strain>
    </source>
</reference>
<dbReference type="Pfam" id="PF10005">
    <property type="entry name" value="Zn_ribbon_DZR_6"/>
    <property type="match status" value="1"/>
</dbReference>
<evidence type="ECO:0000313" key="2">
    <source>
        <dbReference type="EMBL" id="PTX46238.1"/>
    </source>
</evidence>
<dbReference type="InterPro" id="IPR031321">
    <property type="entry name" value="UCP012641"/>
</dbReference>
<dbReference type="AlphaFoldDB" id="A0A2T6AQY5"/>
<dbReference type="Gene3D" id="3.40.390.70">
    <property type="match status" value="1"/>
</dbReference>
<dbReference type="Proteomes" id="UP000244069">
    <property type="component" value="Unassembled WGS sequence"/>
</dbReference>
<gene>
    <name evidence="2" type="ORF">C8N44_11721</name>
</gene>
<dbReference type="PIRSF" id="PIRSF012641">
    <property type="entry name" value="UCP012641"/>
    <property type="match status" value="1"/>
</dbReference>
<evidence type="ECO:0000259" key="1">
    <source>
        <dbReference type="Pfam" id="PF10005"/>
    </source>
</evidence>
<proteinExistence type="predicted"/>
<accession>A0A2T6AQY5</accession>
<organism evidence="2 3">
    <name type="scientific">Allosediminivita pacifica</name>
    <dbReference type="NCBI Taxonomy" id="1267769"/>
    <lineage>
        <taxon>Bacteria</taxon>
        <taxon>Pseudomonadati</taxon>
        <taxon>Pseudomonadota</taxon>
        <taxon>Alphaproteobacteria</taxon>
        <taxon>Rhodobacterales</taxon>
        <taxon>Paracoccaceae</taxon>
        <taxon>Allosediminivita</taxon>
    </lineage>
</organism>
<sequence length="322" mass="36266">MQIFRCPSCDRRVYFHNLSCDCGQQLTFDPTEQVMRKDRPVCANRDEIGCNWTGEFDGLCRSCNMTEVLPDLREADNLPLWARTEGAKRWVLANVARWGWFQPSDPGDRPKFRLLSEQTFTGEEAVTMGHADGVITINVTEASDPVLAQRQDELGELYRTMIGHFRHELSHFLQLRLSADEKFLAGFRELFGDEREDYGAALQRHYQNPKPGDETHITSYATAHPHEDWAETIAHLLHLVDMLDSAASARLALPEGPREGYDAYADAGTEGLVSQAVAMSMAVNHVNRALDLPDLYPFVLTNGVRHKMAFAHAHLREGAGRG</sequence>